<feature type="compositionally biased region" description="Pro residues" evidence="2">
    <location>
        <begin position="1"/>
        <end position="12"/>
    </location>
</feature>
<evidence type="ECO:0000256" key="1">
    <source>
        <dbReference type="SAM" id="Coils"/>
    </source>
</evidence>
<keyword evidence="5" id="KW-1185">Reference proteome</keyword>
<feature type="region of interest" description="Disordered" evidence="2">
    <location>
        <begin position="136"/>
        <end position="189"/>
    </location>
</feature>
<accession>A0A9P1CYB0</accession>
<comment type="caution">
    <text evidence="3">The sequence shown here is derived from an EMBL/GenBank/DDBJ whole genome shotgun (WGS) entry which is preliminary data.</text>
</comment>
<protein>
    <submittedName>
        <fullName evidence="3">Uncharacterized protein</fullName>
    </submittedName>
</protein>
<sequence>MPEPNAGPPAPELPETDAAKQARLRRLCERKPSGKINVPLALHEKWLKANRDERDSMVDKLDEVGWDKDFKLFYHDRFVTHMTRIIQKSSKLSKKKRRGWHTEESMSTKLKWSKKDRYNKKIDKFYVEIEEEDENVSEDEEIERTEETEVRDGGVSLNRLGRRQGAGVPELPETSDSETDAEGKEKDAKVSNSEWERFKKFADSLLVKCTKLSEIIADLEQALEESGKTPDTGDHKRATKSVQNLENAVKVLEAEFEACEQVKASMAKHKKAMPGSAGETEFSGYNFILWLREKIEAQILKTTLARLTLHLTMKCCSKASGVRENMHPLDAFNLAKSWNWVCDPGLELLHHFAKLIANGDCLLTDLLTYDCPVTGKKRTAGYGSPPHLKRSKQMVESENEFMEYFDRDCEIESSQPGEMDEISLRGARKEKKASDGAACSHVVELAQAEVAHNPRVCPKVREFSAIRLADAEVAVHKFFQRYGLSVPIQVYNAEIAGTKAFPYLKLSDWVLFLWNTGRFARQLVGCSLEQMPAVLTQYWRRFRALFPHHEIFGLEGIDLAHTVPYYSHTDEGRSQKHEPIWILSCHGALGRGTRRFVTEKKRTKPISENEMGLNFLGQTFSTQFLLCTITKQVSNMHPEAISQLLNLFATDAAMLACEGILCDGTRLRLVHIGTKGDLPALGKVGGFTRSFLHVPKRPSTQNPCEGICHLCLGGQEENIRTGAEHFPYEDLRPRPCWEQTMHTVLPWRTEPDMISGLPINREEASGFFCLDLWHIFHLGICKHFVANSLVMIAESDLLPRSSMENKFKSMTDEYVTFCRTNRLAMWITEISRDTLLFPQGSVAPVGKWNKGSCSTTMMLFLEHYCTKFIKGKSDDEQLLLIADGTSAMNRALSTMYGSGYWVNKNCAKSLSRQVFFFLYVYGRLAHETLAVGKNRYSLMPKLHYLSHVALQLRQQSDLVDWCQNPLGCSVQLQEDFIGRPSRASRRVNIRQLHRNVIHRCLILAQLALQRSDGDQRGRDCYD</sequence>
<dbReference type="AlphaFoldDB" id="A0A9P1CYB0"/>
<reference evidence="3" key="1">
    <citation type="submission" date="2022-10" db="EMBL/GenBank/DDBJ databases">
        <authorList>
            <person name="Chen Y."/>
            <person name="Dougan E. K."/>
            <person name="Chan C."/>
            <person name="Rhodes N."/>
            <person name="Thang M."/>
        </authorList>
    </citation>
    <scope>NUCLEOTIDE SEQUENCE</scope>
</reference>
<evidence type="ECO:0000256" key="2">
    <source>
        <dbReference type="SAM" id="MobiDB-lite"/>
    </source>
</evidence>
<name>A0A9P1CYB0_9DINO</name>
<dbReference type="EMBL" id="CAMXCT030002655">
    <property type="protein sequence ID" value="CAL4786898.1"/>
    <property type="molecule type" value="Genomic_DNA"/>
</dbReference>
<dbReference type="EMBL" id="CAMXCT020002655">
    <property type="protein sequence ID" value="CAL1152961.1"/>
    <property type="molecule type" value="Genomic_DNA"/>
</dbReference>
<evidence type="ECO:0000313" key="5">
    <source>
        <dbReference type="Proteomes" id="UP001152797"/>
    </source>
</evidence>
<dbReference type="EMBL" id="CAMXCT010002655">
    <property type="protein sequence ID" value="CAI3999586.1"/>
    <property type="molecule type" value="Genomic_DNA"/>
</dbReference>
<feature type="region of interest" description="Disordered" evidence="2">
    <location>
        <begin position="1"/>
        <end position="20"/>
    </location>
</feature>
<proteinExistence type="predicted"/>
<feature type="coiled-coil region" evidence="1">
    <location>
        <begin position="235"/>
        <end position="262"/>
    </location>
</feature>
<evidence type="ECO:0000313" key="4">
    <source>
        <dbReference type="EMBL" id="CAL1152961.1"/>
    </source>
</evidence>
<gene>
    <name evidence="3" type="ORF">C1SCF055_LOCUS25770</name>
</gene>
<keyword evidence="1" id="KW-0175">Coiled coil</keyword>
<organism evidence="3">
    <name type="scientific">Cladocopium goreaui</name>
    <dbReference type="NCBI Taxonomy" id="2562237"/>
    <lineage>
        <taxon>Eukaryota</taxon>
        <taxon>Sar</taxon>
        <taxon>Alveolata</taxon>
        <taxon>Dinophyceae</taxon>
        <taxon>Suessiales</taxon>
        <taxon>Symbiodiniaceae</taxon>
        <taxon>Cladocopium</taxon>
    </lineage>
</organism>
<reference evidence="4" key="2">
    <citation type="submission" date="2024-04" db="EMBL/GenBank/DDBJ databases">
        <authorList>
            <person name="Chen Y."/>
            <person name="Shah S."/>
            <person name="Dougan E. K."/>
            <person name="Thang M."/>
            <person name="Chan C."/>
        </authorList>
    </citation>
    <scope>NUCLEOTIDE SEQUENCE [LARGE SCALE GENOMIC DNA]</scope>
</reference>
<evidence type="ECO:0000313" key="3">
    <source>
        <dbReference type="EMBL" id="CAI3999586.1"/>
    </source>
</evidence>
<dbReference type="Proteomes" id="UP001152797">
    <property type="component" value="Unassembled WGS sequence"/>
</dbReference>